<accession>A0A1E7K4H2</accession>
<dbReference type="Gene3D" id="3.20.20.80">
    <property type="entry name" value="Glycosidases"/>
    <property type="match status" value="1"/>
</dbReference>
<dbReference type="EMBL" id="LJGV01000022">
    <property type="protein sequence ID" value="OEU98833.1"/>
    <property type="molecule type" value="Genomic_DNA"/>
</dbReference>
<evidence type="ECO:0000256" key="2">
    <source>
        <dbReference type="RuleBase" id="RU361185"/>
    </source>
</evidence>
<feature type="domain" description="Glycoside hydrolase family 31 TIM barrel" evidence="4">
    <location>
        <begin position="288"/>
        <end position="650"/>
    </location>
</feature>
<dbReference type="Proteomes" id="UP000175829">
    <property type="component" value="Unassembled WGS sequence"/>
</dbReference>
<dbReference type="Gene3D" id="2.60.40.1180">
    <property type="entry name" value="Golgi alpha-mannosidase II"/>
    <property type="match status" value="1"/>
</dbReference>
<keyword evidence="2 7" id="KW-0378">Hydrolase</keyword>
<dbReference type="InterPro" id="IPR011013">
    <property type="entry name" value="Gal_mutarotase_sf_dom"/>
</dbReference>
<dbReference type="CDD" id="cd14752">
    <property type="entry name" value="GH31_N"/>
    <property type="match status" value="1"/>
</dbReference>
<dbReference type="GO" id="GO:0030246">
    <property type="term" value="F:carbohydrate binding"/>
    <property type="evidence" value="ECO:0007669"/>
    <property type="project" value="InterPro"/>
</dbReference>
<evidence type="ECO:0000256" key="1">
    <source>
        <dbReference type="ARBA" id="ARBA00007806"/>
    </source>
</evidence>
<comment type="caution">
    <text evidence="7">The sequence shown here is derived from an EMBL/GenBank/DDBJ whole genome shotgun (WGS) entry which is preliminary data.</text>
</comment>
<dbReference type="GO" id="GO:0005975">
    <property type="term" value="P:carbohydrate metabolic process"/>
    <property type="evidence" value="ECO:0007669"/>
    <property type="project" value="InterPro"/>
</dbReference>
<reference evidence="7 8" key="1">
    <citation type="journal article" date="2016" name="Front. Microbiol.">
        <title>Comparative Genomics Analysis of Streptomyces Species Reveals Their Adaptation to the Marine Environment and Their Diversity at the Genomic Level.</title>
        <authorList>
            <person name="Tian X."/>
            <person name="Zhang Z."/>
            <person name="Yang T."/>
            <person name="Chen M."/>
            <person name="Li J."/>
            <person name="Chen F."/>
            <person name="Yang J."/>
            <person name="Li W."/>
            <person name="Zhang B."/>
            <person name="Zhang Z."/>
            <person name="Wu J."/>
            <person name="Zhang C."/>
            <person name="Long L."/>
            <person name="Xiao J."/>
        </authorList>
    </citation>
    <scope>NUCLEOTIDE SEQUENCE [LARGE SCALE GENOMIC DNA]</scope>
    <source>
        <strain evidence="7 8">SCSIO M10379</strain>
    </source>
</reference>
<gene>
    <name evidence="7" type="ORF">AN217_14510</name>
</gene>
<feature type="region of interest" description="Disordered" evidence="3">
    <location>
        <begin position="331"/>
        <end position="384"/>
    </location>
</feature>
<feature type="domain" description="Glycoside hydrolase family 31 N-terminal" evidence="5">
    <location>
        <begin position="117"/>
        <end position="237"/>
    </location>
</feature>
<dbReference type="InterPro" id="IPR013780">
    <property type="entry name" value="Glyco_hydro_b"/>
</dbReference>
<feature type="region of interest" description="Disordered" evidence="3">
    <location>
        <begin position="33"/>
        <end position="59"/>
    </location>
</feature>
<dbReference type="Gene3D" id="2.60.40.1760">
    <property type="entry name" value="glycosyl hydrolase (family 31)"/>
    <property type="match status" value="1"/>
</dbReference>
<feature type="compositionally biased region" description="Low complexity" evidence="3">
    <location>
        <begin position="356"/>
        <end position="382"/>
    </location>
</feature>
<evidence type="ECO:0000256" key="3">
    <source>
        <dbReference type="SAM" id="MobiDB-lite"/>
    </source>
</evidence>
<evidence type="ECO:0000313" key="8">
    <source>
        <dbReference type="Proteomes" id="UP000175829"/>
    </source>
</evidence>
<evidence type="ECO:0000259" key="6">
    <source>
        <dbReference type="Pfam" id="PF21365"/>
    </source>
</evidence>
<sequence>MDGRGLGRSVRVVGAEQGARALRAAWRRRRADAAALPRQRAERARTPGEAAGAEAGPGGGRVRFARSALEVRVTAGGAVFLGWDGAEPEPSYALAGPCPEADPRARLEPDKDGGWRVVSERMLVTVSRRGAVEVRTPGGALLRRDHPPRWWESEEAAAGGPRWMQRSELPADARFFGLGGRSAGPRLREGAYRLWNGGADTRDRGAGPVPVAMPVLVSVADAGTLLVFHDNSWDGWVAVREGAEGRGSGHDRPARCEVRMSGGPMRYWVVAGAPSRVLHGWAALTGAPAVPPRWALGHQHVHRGGAGERELRRLADGHRAHGLPLSALQLDSGAGWGGRTAGPDRSVDRAADEAGADASAGPASSGNPGRSADGDAAAGRSEAAARLREDGVELVSVVRPGVVAEPGCPVFDSGTAADVFVRDAAGRTVLGGARRGDAAFPDFTDRRARKWWGALFAERVEQGFTAVWHAGDEPASLCAFGEATLPRSARHALEGRGGDHREAHNLYALAMAMAGCAGMRELRPQERPFVLAGSGWAGSQRYGGIGTAAPEAGWEGLRTTLSLVLGLGLCGVPFAGPDVVSPAGRPSPELYLRRLQLAAWLPLLRTRTTGRAAGASWEAAAPWGVGAELLGQVRAALAERERLLPYLMTLAQLAHRTGTPYVRPVWWQHPRDRALRDCEDAFLLGDALLIAPVLEPGVRSRAVRLPPGRWYDTRTGRGHHGPATVRLPAPLAGLPVLARAGSAIPVRGAGGRTELEVWPPVPGRTGGGLLIPDPGAGGGRPAAERFTVRRGQDGGVLVEGEDGAAVGYPVRLGRPAGRLAGRVSPGR</sequence>
<dbReference type="Pfam" id="PF13802">
    <property type="entry name" value="Gal_mutarotas_2"/>
    <property type="match status" value="1"/>
</dbReference>
<dbReference type="InterPro" id="IPR000322">
    <property type="entry name" value="Glyco_hydro_31_TIM"/>
</dbReference>
<dbReference type="Pfam" id="PF01055">
    <property type="entry name" value="Glyco_hydro_31_2nd"/>
    <property type="match status" value="1"/>
</dbReference>
<keyword evidence="2" id="KW-0326">Glycosidase</keyword>
<protein>
    <submittedName>
        <fullName evidence="7">Glycosyl hydrolase</fullName>
    </submittedName>
</protein>
<dbReference type="SUPFAM" id="SSF74650">
    <property type="entry name" value="Galactose mutarotase-like"/>
    <property type="match status" value="1"/>
</dbReference>
<dbReference type="InterPro" id="IPR048395">
    <property type="entry name" value="Glyco_hydro_31_C"/>
</dbReference>
<dbReference type="RefSeq" id="WP_069991814.1">
    <property type="nucleotide sequence ID" value="NZ_LJGV01000022.1"/>
</dbReference>
<organism evidence="7 8">
    <name type="scientific">Streptomyces qinglanensis</name>
    <dbReference type="NCBI Taxonomy" id="943816"/>
    <lineage>
        <taxon>Bacteria</taxon>
        <taxon>Bacillati</taxon>
        <taxon>Actinomycetota</taxon>
        <taxon>Actinomycetes</taxon>
        <taxon>Kitasatosporales</taxon>
        <taxon>Streptomycetaceae</taxon>
        <taxon>Streptomyces</taxon>
    </lineage>
</organism>
<evidence type="ECO:0000259" key="4">
    <source>
        <dbReference type="Pfam" id="PF01055"/>
    </source>
</evidence>
<dbReference type="PANTHER" id="PTHR22762:SF120">
    <property type="entry name" value="HETEROGLYCAN GLUCOSIDASE 1"/>
    <property type="match status" value="1"/>
</dbReference>
<dbReference type="InterPro" id="IPR017853">
    <property type="entry name" value="GH"/>
</dbReference>
<feature type="domain" description="Glycosyl hydrolase family 31 C-terminal" evidence="6">
    <location>
        <begin position="658"/>
        <end position="744"/>
    </location>
</feature>
<dbReference type="Pfam" id="PF21365">
    <property type="entry name" value="Glyco_hydro_31_3rd"/>
    <property type="match status" value="1"/>
</dbReference>
<dbReference type="GO" id="GO:0004553">
    <property type="term" value="F:hydrolase activity, hydrolyzing O-glycosyl compounds"/>
    <property type="evidence" value="ECO:0007669"/>
    <property type="project" value="InterPro"/>
</dbReference>
<dbReference type="PATRIC" id="fig|943816.4.peg.2346"/>
<dbReference type="SUPFAM" id="SSF51011">
    <property type="entry name" value="Glycosyl hydrolase domain"/>
    <property type="match status" value="1"/>
</dbReference>
<comment type="similarity">
    <text evidence="1 2">Belongs to the glycosyl hydrolase 31 family.</text>
</comment>
<dbReference type="SUPFAM" id="SSF51445">
    <property type="entry name" value="(Trans)glycosidases"/>
    <property type="match status" value="1"/>
</dbReference>
<dbReference type="InterPro" id="IPR025887">
    <property type="entry name" value="Glyco_hydro_31_N_dom"/>
</dbReference>
<dbReference type="AlphaFoldDB" id="A0A1E7K4H2"/>
<dbReference type="PANTHER" id="PTHR22762">
    <property type="entry name" value="ALPHA-GLUCOSIDASE"/>
    <property type="match status" value="1"/>
</dbReference>
<proteinExistence type="inferred from homology"/>
<evidence type="ECO:0000259" key="5">
    <source>
        <dbReference type="Pfam" id="PF13802"/>
    </source>
</evidence>
<evidence type="ECO:0000313" key="7">
    <source>
        <dbReference type="EMBL" id="OEU98833.1"/>
    </source>
</evidence>
<name>A0A1E7K4H2_9ACTN</name>